<dbReference type="SMART" id="SM00595">
    <property type="entry name" value="MADF"/>
    <property type="match status" value="1"/>
</dbReference>
<reference evidence="2" key="1">
    <citation type="submission" date="2013-07" db="EMBL/GenBank/DDBJ databases">
        <authorList>
            <person name="Geib S."/>
        </authorList>
    </citation>
    <scope>NUCLEOTIDE SEQUENCE</scope>
</reference>
<dbReference type="PANTHER" id="PTHR21505:SF12">
    <property type="entry name" value="MADF DOMAIN-CONTAINING PROTEIN-RELATED"/>
    <property type="match status" value="1"/>
</dbReference>
<dbReference type="PROSITE" id="PS51029">
    <property type="entry name" value="MADF"/>
    <property type="match status" value="1"/>
</dbReference>
<dbReference type="EMBL" id="GAMC01018817">
    <property type="protein sequence ID" value="JAB87738.1"/>
    <property type="molecule type" value="mRNA"/>
</dbReference>
<reference evidence="2" key="2">
    <citation type="journal article" date="2014" name="BMC Genomics">
        <title>A genomic perspective to assessing quality of mass-reared SIT flies used in Mediterranean fruit fly (Ceratitis capitata) eradication in California.</title>
        <authorList>
            <person name="Calla B."/>
            <person name="Hall B."/>
            <person name="Hou S."/>
            <person name="Geib S.M."/>
        </authorList>
    </citation>
    <scope>NUCLEOTIDE SEQUENCE</scope>
</reference>
<dbReference type="InterPro" id="IPR006578">
    <property type="entry name" value="MADF-dom"/>
</dbReference>
<sequence>MVEEKSSQQVMALEEISHTMQLPKERLRKRLATFLDTFQLEMVKIKENSEYKPNVVWWPMVQEYLDTPKLPPIDVYENVKMDRLSAAINEMEQLDTSCHVAPLSHSSADQQFKALVSPVVSQVGTPQPSANNEDSNSMSDAYYGEQPNYANPPMKLIWNGLEDDLLEGKWSLKHSVKFLRLYGAHRCLWDLNDPDYRSREMRTAAIEDIAAAMGYGLDAEYVAKKIKIFRITYMQHRKRMLEAIKQNRAPDIQLRWFPLADSFLRPHIGLRSIKEQEREMPQFNFQYVYANLNLIDPALLADLK</sequence>
<accession>W8ASU8</accession>
<feature type="domain" description="MADF" evidence="1">
    <location>
        <begin position="177"/>
        <end position="269"/>
    </location>
</feature>
<evidence type="ECO:0000259" key="1">
    <source>
        <dbReference type="PROSITE" id="PS51029"/>
    </source>
</evidence>
<dbReference type="Pfam" id="PF10545">
    <property type="entry name" value="MADF_DNA_bdg"/>
    <property type="match status" value="1"/>
</dbReference>
<protein>
    <recommendedName>
        <fullName evidence="1">MADF domain-containing protein</fullName>
    </recommendedName>
</protein>
<proteinExistence type="evidence at transcript level"/>
<dbReference type="AlphaFoldDB" id="W8ASU8"/>
<name>W8ASU8_CERCA</name>
<dbReference type="OrthoDB" id="6629625at2759"/>
<organism evidence="2">
    <name type="scientific">Ceratitis capitata</name>
    <name type="common">Mediterranean fruit fly</name>
    <name type="synonym">Tephritis capitata</name>
    <dbReference type="NCBI Taxonomy" id="7213"/>
    <lineage>
        <taxon>Eukaryota</taxon>
        <taxon>Metazoa</taxon>
        <taxon>Ecdysozoa</taxon>
        <taxon>Arthropoda</taxon>
        <taxon>Hexapoda</taxon>
        <taxon>Insecta</taxon>
        <taxon>Pterygota</taxon>
        <taxon>Neoptera</taxon>
        <taxon>Endopterygota</taxon>
        <taxon>Diptera</taxon>
        <taxon>Brachycera</taxon>
        <taxon>Muscomorpha</taxon>
        <taxon>Tephritoidea</taxon>
        <taxon>Tephritidae</taxon>
        <taxon>Ceratitis</taxon>
        <taxon>Ceratitis</taxon>
    </lineage>
</organism>
<dbReference type="PANTHER" id="PTHR21505">
    <property type="entry name" value="MADF DOMAIN-CONTAINING PROTEIN-RELATED"/>
    <property type="match status" value="1"/>
</dbReference>
<evidence type="ECO:0000313" key="2">
    <source>
        <dbReference type="EMBL" id="JAB87738.1"/>
    </source>
</evidence>